<reference evidence="3 4" key="1">
    <citation type="submission" date="2018-10" db="EMBL/GenBank/DDBJ databases">
        <title>Genomic Encyclopedia of Type Strains, Phase IV (KMG-IV): sequencing the most valuable type-strain genomes for metagenomic binning, comparative biology and taxonomic classification.</title>
        <authorList>
            <person name="Goeker M."/>
        </authorList>
    </citation>
    <scope>NUCLEOTIDE SEQUENCE [LARGE SCALE GENOMIC DNA]</scope>
    <source>
        <strain evidence="3 4">DSM 25586</strain>
    </source>
</reference>
<dbReference type="Gene3D" id="3.40.50.150">
    <property type="entry name" value="Vaccinia Virus protein VP39"/>
    <property type="match status" value="1"/>
</dbReference>
<feature type="domain" description="Methyltransferase" evidence="2">
    <location>
        <begin position="38"/>
        <end position="131"/>
    </location>
</feature>
<evidence type="ECO:0000313" key="4">
    <source>
        <dbReference type="Proteomes" id="UP000276055"/>
    </source>
</evidence>
<keyword evidence="1 3" id="KW-0808">Transferase</keyword>
<evidence type="ECO:0000313" key="3">
    <source>
        <dbReference type="EMBL" id="RKR30148.1"/>
    </source>
</evidence>
<dbReference type="Proteomes" id="UP000276055">
    <property type="component" value="Unassembled WGS sequence"/>
</dbReference>
<evidence type="ECO:0000256" key="1">
    <source>
        <dbReference type="ARBA" id="ARBA00022679"/>
    </source>
</evidence>
<dbReference type="Pfam" id="PF13649">
    <property type="entry name" value="Methyltransf_25"/>
    <property type="match status" value="1"/>
</dbReference>
<dbReference type="GO" id="GO:0032259">
    <property type="term" value="P:methylation"/>
    <property type="evidence" value="ECO:0007669"/>
    <property type="project" value="UniProtKB-KW"/>
</dbReference>
<dbReference type="SUPFAM" id="SSF53335">
    <property type="entry name" value="S-adenosyl-L-methionine-dependent methyltransferases"/>
    <property type="match status" value="1"/>
</dbReference>
<sequence length="245" mass="26200">MGTVTDNHASDLYDAVNSWGPSDDFFLGFAMAVPGGRVLDLGCGTGGLTIAAAKAGCSVMGVDPDHPSLEAARAKPDADRVEWIYGNSRAIPANARFDVVLMTSNVVQEILDDVELARSLADIAAHLVPGGRLAFDARDPNARGWEAWTKERSHKIVRLPGGDSHHWYQTTHVDEQSGLIDFCAHEIGPDGTAHVTCGPLRFRSEDQLRAMLSDAGIVVDEVFGGYRGEPVGHGVGALTFTGHRQ</sequence>
<dbReference type="CDD" id="cd02440">
    <property type="entry name" value="AdoMet_MTases"/>
    <property type="match status" value="1"/>
</dbReference>
<name>A0A495FLM1_9MICC</name>
<dbReference type="InterPro" id="IPR041698">
    <property type="entry name" value="Methyltransf_25"/>
</dbReference>
<accession>A0A495FLM1</accession>
<dbReference type="AlphaFoldDB" id="A0A495FLM1"/>
<comment type="caution">
    <text evidence="3">The sequence shown here is derived from an EMBL/GenBank/DDBJ whole genome shotgun (WGS) entry which is preliminary data.</text>
</comment>
<proteinExistence type="predicted"/>
<gene>
    <name evidence="3" type="ORF">C8D78_0467</name>
</gene>
<protein>
    <submittedName>
        <fullName evidence="3">Methyltransferase family protein</fullName>
    </submittedName>
</protein>
<organism evidence="3 4">
    <name type="scientific">Arthrobacter oryzae</name>
    <dbReference type="NCBI Taxonomy" id="409290"/>
    <lineage>
        <taxon>Bacteria</taxon>
        <taxon>Bacillati</taxon>
        <taxon>Actinomycetota</taxon>
        <taxon>Actinomycetes</taxon>
        <taxon>Micrococcales</taxon>
        <taxon>Micrococcaceae</taxon>
        <taxon>Arthrobacter</taxon>
    </lineage>
</organism>
<dbReference type="InterPro" id="IPR029063">
    <property type="entry name" value="SAM-dependent_MTases_sf"/>
</dbReference>
<evidence type="ECO:0000259" key="2">
    <source>
        <dbReference type="Pfam" id="PF13649"/>
    </source>
</evidence>
<dbReference type="EMBL" id="RBIR01000001">
    <property type="protein sequence ID" value="RKR30148.1"/>
    <property type="molecule type" value="Genomic_DNA"/>
</dbReference>
<dbReference type="PANTHER" id="PTHR43861">
    <property type="entry name" value="TRANS-ACONITATE 2-METHYLTRANSFERASE-RELATED"/>
    <property type="match status" value="1"/>
</dbReference>
<dbReference type="GO" id="GO:0008168">
    <property type="term" value="F:methyltransferase activity"/>
    <property type="evidence" value="ECO:0007669"/>
    <property type="project" value="UniProtKB-KW"/>
</dbReference>
<keyword evidence="3" id="KW-0489">Methyltransferase</keyword>